<evidence type="ECO:0000256" key="7">
    <source>
        <dbReference type="ARBA" id="ARBA00022989"/>
    </source>
</evidence>
<dbReference type="InterPro" id="IPR045861">
    <property type="entry name" value="CorA_cytoplasmic_dom"/>
</dbReference>
<accession>A0A3E0AY67</accession>
<evidence type="ECO:0000256" key="4">
    <source>
        <dbReference type="ARBA" id="ARBA00022475"/>
    </source>
</evidence>
<evidence type="ECO:0000256" key="9">
    <source>
        <dbReference type="ARBA" id="ARBA00023136"/>
    </source>
</evidence>
<keyword evidence="9 12" id="KW-0472">Membrane</keyword>
<gene>
    <name evidence="13" type="ORF">DFR63_0972</name>
</gene>
<dbReference type="OrthoDB" id="9803416at2"/>
<sequence length="311" mass="36964">MSLEIQYISKNNQIETSGGRDTVPYDTTFTWYDYNSFNDKEQLLEDFNFKEDRLEDETTKRYRPQYYKFDDYQLLICHVIDRDTLEAHAINISIMKDVIVTYHDGVLDDFIDIAEIIKHKHEDLEVDIALHILHATVDQYFDIVHEIEDDVMLFEEKHGNEKKGEDITAKMFNLRKRIFRVKRVIVPMEELVEKFKEQEDIFNSSQSEPILSKINSKIDRQQLIIQFSEEMIDEMKDNYISYNTFRMNKIINVLTIISAVFLPLTLITGIYGMNFENMPELSWPPAYFVTLGIMIIISVCMLGYFKYKDWM</sequence>
<dbReference type="SUPFAM" id="SSF143865">
    <property type="entry name" value="CorA soluble domain-like"/>
    <property type="match status" value="1"/>
</dbReference>
<dbReference type="PANTHER" id="PTHR46494:SF1">
    <property type="entry name" value="CORA FAMILY METAL ION TRANSPORTER (EUROFUNG)"/>
    <property type="match status" value="1"/>
</dbReference>
<dbReference type="PANTHER" id="PTHR46494">
    <property type="entry name" value="CORA FAMILY METAL ION TRANSPORTER (EUROFUNG)"/>
    <property type="match status" value="1"/>
</dbReference>
<keyword evidence="5 12" id="KW-0812">Transmembrane</keyword>
<comment type="caution">
    <text evidence="13">The sequence shown here is derived from an EMBL/GenBank/DDBJ whole genome shotgun (WGS) entry which is preliminary data.</text>
</comment>
<evidence type="ECO:0000256" key="6">
    <source>
        <dbReference type="ARBA" id="ARBA00022842"/>
    </source>
</evidence>
<comment type="similarity">
    <text evidence="2">Belongs to the CorA metal ion transporter (MIT) (TC 1.A.35) family.</text>
</comment>
<dbReference type="GO" id="GO:0015095">
    <property type="term" value="F:magnesium ion transmembrane transporter activity"/>
    <property type="evidence" value="ECO:0007669"/>
    <property type="project" value="TreeGrafter"/>
</dbReference>
<dbReference type="GO" id="GO:0005886">
    <property type="term" value="C:plasma membrane"/>
    <property type="evidence" value="ECO:0007669"/>
    <property type="project" value="UniProtKB-SubCell"/>
</dbReference>
<comment type="subcellular location">
    <subcellularLocation>
        <location evidence="1">Cell membrane</location>
        <topology evidence="1">Multi-pass membrane protein</topology>
    </subcellularLocation>
</comment>
<dbReference type="InterPro" id="IPR045863">
    <property type="entry name" value="CorA_TM1_TM2"/>
</dbReference>
<evidence type="ECO:0000256" key="8">
    <source>
        <dbReference type="ARBA" id="ARBA00023065"/>
    </source>
</evidence>
<dbReference type="Pfam" id="PF01544">
    <property type="entry name" value="CorA"/>
    <property type="match status" value="1"/>
</dbReference>
<evidence type="ECO:0000256" key="3">
    <source>
        <dbReference type="ARBA" id="ARBA00022448"/>
    </source>
</evidence>
<dbReference type="AlphaFoldDB" id="A0A3E0AY67"/>
<dbReference type="EMBL" id="QUMW01000010">
    <property type="protein sequence ID" value="REG24665.1"/>
    <property type="molecule type" value="Genomic_DNA"/>
</dbReference>
<name>A0A3E0AY67_9STAP</name>
<keyword evidence="8" id="KW-0406">Ion transport</keyword>
<feature type="transmembrane region" description="Helical" evidence="12">
    <location>
        <begin position="250"/>
        <end position="273"/>
    </location>
</feature>
<proteinExistence type="inferred from homology"/>
<comment type="function">
    <text evidence="11">Mediates influx of magnesium ions. Alternates between open and closed states. Activated by low cytoplasmic Mg(2+) levels. Inactive when cytoplasmic Mg(2+) levels are high.</text>
</comment>
<keyword evidence="6" id="KW-0460">Magnesium</keyword>
<dbReference type="GO" id="GO:0050897">
    <property type="term" value="F:cobalt ion binding"/>
    <property type="evidence" value="ECO:0007669"/>
    <property type="project" value="TreeGrafter"/>
</dbReference>
<dbReference type="SUPFAM" id="SSF144083">
    <property type="entry name" value="Magnesium transport protein CorA, transmembrane region"/>
    <property type="match status" value="1"/>
</dbReference>
<evidence type="ECO:0000313" key="14">
    <source>
        <dbReference type="Proteomes" id="UP000257076"/>
    </source>
</evidence>
<dbReference type="Proteomes" id="UP000257076">
    <property type="component" value="Unassembled WGS sequence"/>
</dbReference>
<keyword evidence="14" id="KW-1185">Reference proteome</keyword>
<keyword evidence="7 12" id="KW-1133">Transmembrane helix</keyword>
<evidence type="ECO:0000313" key="13">
    <source>
        <dbReference type="EMBL" id="REG24665.1"/>
    </source>
</evidence>
<reference evidence="13 14" key="1">
    <citation type="submission" date="2018-08" db="EMBL/GenBank/DDBJ databases">
        <title>Genomic Encyclopedia of Type Strains, Phase IV (KMG-IV): sequencing the most valuable type-strain genomes for metagenomic binning, comparative biology and taxonomic classification.</title>
        <authorList>
            <person name="Goeker M."/>
        </authorList>
    </citation>
    <scope>NUCLEOTIDE SEQUENCE [LARGE SCALE GENOMIC DNA]</scope>
    <source>
        <strain evidence="13 14">DSM 17274</strain>
    </source>
</reference>
<protein>
    <submittedName>
        <fullName evidence="13">Magnesium transporter</fullName>
    </submittedName>
</protein>
<evidence type="ECO:0000256" key="1">
    <source>
        <dbReference type="ARBA" id="ARBA00004651"/>
    </source>
</evidence>
<comment type="catalytic activity">
    <reaction evidence="10">
        <text>Mg(2+)(in) = Mg(2+)(out)</text>
        <dbReference type="Rhea" id="RHEA:29827"/>
        <dbReference type="ChEBI" id="CHEBI:18420"/>
    </reaction>
</comment>
<keyword evidence="3" id="KW-0813">Transport</keyword>
<dbReference type="Gene3D" id="3.30.460.20">
    <property type="entry name" value="CorA soluble domain-like"/>
    <property type="match status" value="1"/>
</dbReference>
<dbReference type="FunFam" id="1.20.58.340:FF:000004">
    <property type="entry name" value="Magnesium transport protein CorA"/>
    <property type="match status" value="1"/>
</dbReference>
<keyword evidence="4" id="KW-1003">Cell membrane</keyword>
<evidence type="ECO:0000256" key="2">
    <source>
        <dbReference type="ARBA" id="ARBA00009765"/>
    </source>
</evidence>
<dbReference type="Gene3D" id="1.20.58.340">
    <property type="entry name" value="Magnesium transport protein CorA, transmembrane region"/>
    <property type="match status" value="2"/>
</dbReference>
<evidence type="ECO:0000256" key="11">
    <source>
        <dbReference type="ARBA" id="ARBA00045497"/>
    </source>
</evidence>
<evidence type="ECO:0000256" key="5">
    <source>
        <dbReference type="ARBA" id="ARBA00022692"/>
    </source>
</evidence>
<dbReference type="GO" id="GO:0000287">
    <property type="term" value="F:magnesium ion binding"/>
    <property type="evidence" value="ECO:0007669"/>
    <property type="project" value="TreeGrafter"/>
</dbReference>
<dbReference type="GO" id="GO:0015087">
    <property type="term" value="F:cobalt ion transmembrane transporter activity"/>
    <property type="evidence" value="ECO:0007669"/>
    <property type="project" value="TreeGrafter"/>
</dbReference>
<feature type="transmembrane region" description="Helical" evidence="12">
    <location>
        <begin position="285"/>
        <end position="305"/>
    </location>
</feature>
<organism evidence="13 14">
    <name type="scientific">Jeotgalicoccus halotolerans</name>
    <dbReference type="NCBI Taxonomy" id="157227"/>
    <lineage>
        <taxon>Bacteria</taxon>
        <taxon>Bacillati</taxon>
        <taxon>Bacillota</taxon>
        <taxon>Bacilli</taxon>
        <taxon>Bacillales</taxon>
        <taxon>Staphylococcaceae</taxon>
        <taxon>Jeotgalicoccus</taxon>
    </lineage>
</organism>
<dbReference type="RefSeq" id="WP_115884813.1">
    <property type="nucleotide sequence ID" value="NZ_CBCSHX010000002.1"/>
</dbReference>
<dbReference type="InterPro" id="IPR002523">
    <property type="entry name" value="MgTranspt_CorA/ZnTranspt_ZntB"/>
</dbReference>
<evidence type="ECO:0000256" key="12">
    <source>
        <dbReference type="SAM" id="Phobius"/>
    </source>
</evidence>
<evidence type="ECO:0000256" key="10">
    <source>
        <dbReference type="ARBA" id="ARBA00034269"/>
    </source>
</evidence>